<dbReference type="AlphaFoldDB" id="A0A7R9DEI1"/>
<dbReference type="CDD" id="cd23992">
    <property type="entry name" value="PBP_GOBP"/>
    <property type="match status" value="1"/>
</dbReference>
<dbReference type="SUPFAM" id="SSF47565">
    <property type="entry name" value="Insect pheromone/odorant-binding proteins"/>
    <property type="match status" value="1"/>
</dbReference>
<dbReference type="InterPro" id="IPR036728">
    <property type="entry name" value="PBP_GOBP_sf"/>
</dbReference>
<sequence length="146" mass="16043">MWAVTAGEELSFDDMTSQMHSHVKECEAEKNVKKEDCMKQVKASNGKKLKLSGGCECMAMCIGQKAGVVDDKGKIDNAKLNGQIDTIEDDKKKELVNKIVADCKEEGIDIEDGCEAMNAVAGCSYVSYMNWFVIVIVSSGLYMEEL</sequence>
<dbReference type="EMBL" id="OD006647">
    <property type="protein sequence ID" value="CAD7413196.1"/>
    <property type="molecule type" value="Genomic_DNA"/>
</dbReference>
<gene>
    <name evidence="1" type="ORF">TPSB3V08_LOCUS8870</name>
</gene>
<name>A0A7R9DEI1_TIMPO</name>
<reference evidence="1" key="1">
    <citation type="submission" date="2020-11" db="EMBL/GenBank/DDBJ databases">
        <authorList>
            <person name="Tran Van P."/>
        </authorList>
    </citation>
    <scope>NUCLEOTIDE SEQUENCE</scope>
</reference>
<evidence type="ECO:0000313" key="1">
    <source>
        <dbReference type="EMBL" id="CAD7413196.1"/>
    </source>
</evidence>
<dbReference type="GO" id="GO:0005549">
    <property type="term" value="F:odorant binding"/>
    <property type="evidence" value="ECO:0007669"/>
    <property type="project" value="InterPro"/>
</dbReference>
<dbReference type="Gene3D" id="1.10.238.20">
    <property type="entry name" value="Pheromone/general odorant binding protein domain"/>
    <property type="match status" value="1"/>
</dbReference>
<protein>
    <submittedName>
        <fullName evidence="1">Uncharacterized protein</fullName>
    </submittedName>
</protein>
<dbReference type="Pfam" id="PF01395">
    <property type="entry name" value="PBP_GOBP"/>
    <property type="match status" value="1"/>
</dbReference>
<proteinExistence type="predicted"/>
<dbReference type="InterPro" id="IPR006170">
    <property type="entry name" value="PBP/GOBP"/>
</dbReference>
<accession>A0A7R9DEI1</accession>
<organism evidence="1">
    <name type="scientific">Timema poppense</name>
    <name type="common">Walking stick</name>
    <dbReference type="NCBI Taxonomy" id="170557"/>
    <lineage>
        <taxon>Eukaryota</taxon>
        <taxon>Metazoa</taxon>
        <taxon>Ecdysozoa</taxon>
        <taxon>Arthropoda</taxon>
        <taxon>Hexapoda</taxon>
        <taxon>Insecta</taxon>
        <taxon>Pterygota</taxon>
        <taxon>Neoptera</taxon>
        <taxon>Polyneoptera</taxon>
        <taxon>Phasmatodea</taxon>
        <taxon>Timematodea</taxon>
        <taxon>Timematoidea</taxon>
        <taxon>Timematidae</taxon>
        <taxon>Timema</taxon>
    </lineage>
</organism>